<feature type="coiled-coil region" evidence="5">
    <location>
        <begin position="288"/>
        <end position="315"/>
    </location>
</feature>
<organism evidence="7 8">
    <name type="scientific">Candidatus Gallilactobacillus intestinavium</name>
    <dbReference type="NCBI Taxonomy" id="2840838"/>
    <lineage>
        <taxon>Bacteria</taxon>
        <taxon>Bacillati</taxon>
        <taxon>Bacillota</taxon>
        <taxon>Bacilli</taxon>
        <taxon>Lactobacillales</taxon>
        <taxon>Lactobacillaceae</taxon>
        <taxon>Lactobacillaceae incertae sedis</taxon>
        <taxon>Candidatus Gallilactobacillus</taxon>
    </lineage>
</organism>
<dbReference type="PANTHER" id="PTHR15239">
    <property type="entry name" value="NUCLEAR EXPORT MEDIATOR FACTOR NEMF"/>
    <property type="match status" value="1"/>
</dbReference>
<keyword evidence="1" id="KW-0820">tRNA-binding</keyword>
<proteinExistence type="predicted"/>
<dbReference type="Proteomes" id="UP000823614">
    <property type="component" value="Unassembled WGS sequence"/>
</dbReference>
<dbReference type="Pfam" id="PF05833">
    <property type="entry name" value="NFACT_N"/>
    <property type="match status" value="1"/>
</dbReference>
<evidence type="ECO:0000256" key="4">
    <source>
        <dbReference type="ARBA" id="ARBA00022917"/>
    </source>
</evidence>
<evidence type="ECO:0000256" key="3">
    <source>
        <dbReference type="ARBA" id="ARBA00022884"/>
    </source>
</evidence>
<dbReference type="Gene3D" id="3.40.970.40">
    <property type="entry name" value="fibrinogen binding protein from staphylococcus aureus domain like"/>
    <property type="match status" value="1"/>
</dbReference>
<evidence type="ECO:0000313" key="8">
    <source>
        <dbReference type="Proteomes" id="UP000823614"/>
    </source>
</evidence>
<evidence type="ECO:0000256" key="1">
    <source>
        <dbReference type="ARBA" id="ARBA00022555"/>
    </source>
</evidence>
<comment type="caution">
    <text evidence="7">The sequence shown here is derived from an EMBL/GenBank/DDBJ whole genome shotgun (WGS) entry which is preliminary data.</text>
</comment>
<dbReference type="GO" id="GO:0043023">
    <property type="term" value="F:ribosomal large subunit binding"/>
    <property type="evidence" value="ECO:0007669"/>
    <property type="project" value="TreeGrafter"/>
</dbReference>
<dbReference type="GO" id="GO:0019843">
    <property type="term" value="F:rRNA binding"/>
    <property type="evidence" value="ECO:0007669"/>
    <property type="project" value="UniProtKB-KW"/>
</dbReference>
<feature type="region of interest" description="Disordered" evidence="6">
    <location>
        <begin position="353"/>
        <end position="373"/>
    </location>
</feature>
<name>A0A9D9E4E3_9LACO</name>
<protein>
    <submittedName>
        <fullName evidence="7">NFACT family protein</fullName>
    </submittedName>
</protein>
<dbReference type="AlphaFoldDB" id="A0A9D9E4E3"/>
<feature type="non-terminal residue" evidence="7">
    <location>
        <position position="373"/>
    </location>
</feature>
<evidence type="ECO:0000256" key="2">
    <source>
        <dbReference type="ARBA" id="ARBA00022730"/>
    </source>
</evidence>
<keyword evidence="4" id="KW-0648">Protein biosynthesis</keyword>
<keyword evidence="5" id="KW-0175">Coiled coil</keyword>
<dbReference type="GO" id="GO:1990112">
    <property type="term" value="C:RQC complex"/>
    <property type="evidence" value="ECO:0007669"/>
    <property type="project" value="TreeGrafter"/>
</dbReference>
<dbReference type="GO" id="GO:0000049">
    <property type="term" value="F:tRNA binding"/>
    <property type="evidence" value="ECO:0007669"/>
    <property type="project" value="UniProtKB-KW"/>
</dbReference>
<accession>A0A9D9E4E3</accession>
<feature type="compositionally biased region" description="Polar residues" evidence="6">
    <location>
        <begin position="353"/>
        <end position="367"/>
    </location>
</feature>
<dbReference type="Gene3D" id="2.30.310.10">
    <property type="entry name" value="ibrinogen binding protein from staphylococcus aureus domain"/>
    <property type="match status" value="1"/>
</dbReference>
<dbReference type="InterPro" id="IPR051608">
    <property type="entry name" value="RQC_Subunit_NEMF"/>
</dbReference>
<keyword evidence="2" id="KW-0699">rRNA-binding</keyword>
<dbReference type="GO" id="GO:0072344">
    <property type="term" value="P:rescue of stalled ribosome"/>
    <property type="evidence" value="ECO:0007669"/>
    <property type="project" value="TreeGrafter"/>
</dbReference>
<keyword evidence="3" id="KW-0694">RNA-binding</keyword>
<evidence type="ECO:0000256" key="5">
    <source>
        <dbReference type="SAM" id="Coils"/>
    </source>
</evidence>
<dbReference type="EMBL" id="JADIMP010000029">
    <property type="protein sequence ID" value="MBO8441139.1"/>
    <property type="molecule type" value="Genomic_DNA"/>
</dbReference>
<evidence type="ECO:0000256" key="6">
    <source>
        <dbReference type="SAM" id="MobiDB-lite"/>
    </source>
</evidence>
<reference evidence="7" key="1">
    <citation type="submission" date="2020-10" db="EMBL/GenBank/DDBJ databases">
        <authorList>
            <person name="Gilroy R."/>
        </authorList>
    </citation>
    <scope>NUCLEOTIDE SEQUENCE</scope>
    <source>
        <strain evidence="7">C6-149</strain>
    </source>
</reference>
<reference evidence="7" key="2">
    <citation type="journal article" date="2021" name="PeerJ">
        <title>Extensive microbial diversity within the chicken gut microbiome revealed by metagenomics and culture.</title>
        <authorList>
            <person name="Gilroy R."/>
            <person name="Ravi A."/>
            <person name="Getino M."/>
            <person name="Pursley I."/>
            <person name="Horton D.L."/>
            <person name="Alikhan N.F."/>
            <person name="Baker D."/>
            <person name="Gharbi K."/>
            <person name="Hall N."/>
            <person name="Watson M."/>
            <person name="Adriaenssens E.M."/>
            <person name="Foster-Nyarko E."/>
            <person name="Jarju S."/>
            <person name="Secka A."/>
            <person name="Antonio M."/>
            <person name="Oren A."/>
            <person name="Chaudhuri R.R."/>
            <person name="La Ragione R."/>
            <person name="Hildebrand F."/>
            <person name="Pallen M.J."/>
        </authorList>
    </citation>
    <scope>NUCLEOTIDE SEQUENCE</scope>
    <source>
        <strain evidence="7">C6-149</strain>
    </source>
</reference>
<evidence type="ECO:0000313" key="7">
    <source>
        <dbReference type="EMBL" id="MBO8441139.1"/>
    </source>
</evidence>
<dbReference type="FunFam" id="2.30.310.10:FF:000004">
    <property type="entry name" value="Fibronectin-binding protein A"/>
    <property type="match status" value="1"/>
</dbReference>
<dbReference type="PANTHER" id="PTHR15239:SF6">
    <property type="entry name" value="RIBOSOME QUALITY CONTROL COMPLEX SUBUNIT NEMF"/>
    <property type="match status" value="1"/>
</dbReference>
<gene>
    <name evidence="7" type="ORF">IAA89_01620</name>
</gene>
<sequence>MLIDGTLLHTIKAELKIKLIDSRVSKISQPYPREIIITLRNQKQHVNYNLLLSANPNFARAQITNIPFTNPNTPNKFTMTLRKYLDGSHLTDIQQLDNDRVIIFKFSSRNELGDLYDLNLTLEIMNRHSNLFLVNQKDQKIIDLIQHINPDQNQFRTLLPGGTYINPPKQLNKHNPFNFNDSKFINQLVNDYPNEDVLAKQLQQYFQGLSFSTALLLAKALHQSNNANNFIHFKNFFAQFDDIEKIIQLLKEQNDLKQTFSSISDLLDYVYKEKAERDRVNSIGKQLIHIIKQNLNKNRKKIKKLKLEFNQAQQAEQFKIKGELLTTYLNLIKPKTEEITLNNYYDNNQPIKINLSPQLSPSQNAQKYSKKYH</sequence>